<evidence type="ECO:0000313" key="2">
    <source>
        <dbReference type="Proteomes" id="UP001065298"/>
    </source>
</evidence>
<organism evidence="1 2">
    <name type="scientific">Fusarium keratoplasticum</name>
    <dbReference type="NCBI Taxonomy" id="1328300"/>
    <lineage>
        <taxon>Eukaryota</taxon>
        <taxon>Fungi</taxon>
        <taxon>Dikarya</taxon>
        <taxon>Ascomycota</taxon>
        <taxon>Pezizomycotina</taxon>
        <taxon>Sordariomycetes</taxon>
        <taxon>Hypocreomycetidae</taxon>
        <taxon>Hypocreales</taxon>
        <taxon>Nectriaceae</taxon>
        <taxon>Fusarium</taxon>
        <taxon>Fusarium solani species complex</taxon>
    </lineage>
</organism>
<keyword evidence="2" id="KW-1185">Reference proteome</keyword>
<dbReference type="Proteomes" id="UP001065298">
    <property type="component" value="Chromosome 9"/>
</dbReference>
<evidence type="ECO:0000313" key="1">
    <source>
        <dbReference type="EMBL" id="KAI8657417.1"/>
    </source>
</evidence>
<sequence length="290" mass="30016">MVSQKLFAAFAALSFVAGSEAALCRPKSSSSADVTSSSTVETSSVATILTDSTTVATTTTESASSTVETSSTIVTISTDSSTAPTSTTESASSTVESSSTITTVSTDSTTLATSTTQADSSTTSSAEPVITNILINGDFNDGRTIKPWTSGLNGGIEGLGPDPDTQVQGWSLGLSTSGAMTSYYVFNTLDASRIVPGAEYDLSAYVNLDLDFGGDLGCRSVDIYCVWGGLNQAEGHTSATTTDGGFQEMTTTCRWSEEQARDNPKILFKFVCGSSYSHIDEVTLVGPLAQ</sequence>
<protein>
    <submittedName>
        <fullName evidence="1">Uncharacterized protein</fullName>
    </submittedName>
</protein>
<dbReference type="EMBL" id="CM046511">
    <property type="protein sequence ID" value="KAI8657417.1"/>
    <property type="molecule type" value="Genomic_DNA"/>
</dbReference>
<comment type="caution">
    <text evidence="1">The sequence shown here is derived from an EMBL/GenBank/DDBJ whole genome shotgun (WGS) entry which is preliminary data.</text>
</comment>
<proteinExistence type="predicted"/>
<gene>
    <name evidence="1" type="ORF">NCS57_01119800</name>
</gene>
<name>A0ACC0QK55_9HYPO</name>
<reference evidence="1" key="1">
    <citation type="submission" date="2022-06" db="EMBL/GenBank/DDBJ databases">
        <title>Fusarium solani species complex genomes reveal bases of compartmentalisation and animal pathogenesis.</title>
        <authorList>
            <person name="Tsai I.J."/>
        </authorList>
    </citation>
    <scope>NUCLEOTIDE SEQUENCE</scope>
    <source>
        <strain evidence="1">Fu6.1</strain>
    </source>
</reference>
<accession>A0ACC0QK55</accession>